<gene>
    <name evidence="11" type="primary">pstC</name>
    <name evidence="11" type="ORF">GXP70_21475</name>
</gene>
<keyword evidence="12" id="KW-1185">Reference proteome</keyword>
<dbReference type="GO" id="GO:0005886">
    <property type="term" value="C:plasma membrane"/>
    <property type="evidence" value="ECO:0007669"/>
    <property type="project" value="UniProtKB-SubCell"/>
</dbReference>
<keyword evidence="6 8" id="KW-1133">Transmembrane helix</keyword>
<evidence type="ECO:0000256" key="7">
    <source>
        <dbReference type="ARBA" id="ARBA00023136"/>
    </source>
</evidence>
<dbReference type="CDD" id="cd06261">
    <property type="entry name" value="TM_PBP2"/>
    <property type="match status" value="1"/>
</dbReference>
<evidence type="ECO:0000259" key="10">
    <source>
        <dbReference type="PROSITE" id="PS50928"/>
    </source>
</evidence>
<dbReference type="PANTHER" id="PTHR30425:SF2">
    <property type="entry name" value="ABC TRANSPORTER PERMEASE PROTEIN YQGH-RELATED"/>
    <property type="match status" value="1"/>
</dbReference>
<organism evidence="11 12">
    <name type="scientific">Paenibacillus lycopersici</name>
    <dbReference type="NCBI Taxonomy" id="2704462"/>
    <lineage>
        <taxon>Bacteria</taxon>
        <taxon>Bacillati</taxon>
        <taxon>Bacillota</taxon>
        <taxon>Bacilli</taxon>
        <taxon>Bacillales</taxon>
        <taxon>Paenibacillaceae</taxon>
        <taxon>Paenibacillus</taxon>
    </lineage>
</organism>
<evidence type="ECO:0000313" key="12">
    <source>
        <dbReference type="Proteomes" id="UP000476064"/>
    </source>
</evidence>
<evidence type="ECO:0000256" key="4">
    <source>
        <dbReference type="ARBA" id="ARBA00022475"/>
    </source>
</evidence>
<name>A0A6C0FYW5_9BACL</name>
<sequence>MIPMEQPAVNDQSRVQPRKIRAIAKPHILEEWVGKVFTTLCIIVLVVTIAAIVYFIASHGLATFITNGVSLSGLLSGLKWDPEGDIPLFGALPFIFGSFSTSLLAAVIAAPLGCCAAVFMTQIMPGLGKRVLQPVIELLAGIPSVVFGFVGLSIVVPFLRATFLGQGIGIAAGAIVLAFMILPTITTIATDALSNLQRGLKEASFALGATRWQTIYRIVIPTTLPSLLTGVVLGMSRAFGEALAVQMVIGNAPHIPHSLFESASTLTSVITLDMGNTVTGSAHNNALWSLALILLAMTFVFVFIVRFLERRNNR</sequence>
<dbReference type="GO" id="GO:0006817">
    <property type="term" value="P:phosphate ion transport"/>
    <property type="evidence" value="ECO:0007669"/>
    <property type="project" value="UniProtKB-KW"/>
</dbReference>
<keyword evidence="3 8" id="KW-0813">Transport</keyword>
<dbReference type="InterPro" id="IPR000515">
    <property type="entry name" value="MetI-like"/>
</dbReference>
<dbReference type="KEGG" id="plyc:GXP70_21475"/>
<keyword evidence="7 8" id="KW-0472">Membrane</keyword>
<dbReference type="Pfam" id="PF00528">
    <property type="entry name" value="BPD_transp_1"/>
    <property type="match status" value="1"/>
</dbReference>
<feature type="transmembrane region" description="Helical" evidence="8">
    <location>
        <begin position="131"/>
        <end position="156"/>
    </location>
</feature>
<dbReference type="PANTHER" id="PTHR30425">
    <property type="entry name" value="PHOSPHATE TRANSPORT SYSTEM PERMEASE PROTEIN PST"/>
    <property type="match status" value="1"/>
</dbReference>
<dbReference type="GO" id="GO:0005315">
    <property type="term" value="F:phosphate transmembrane transporter activity"/>
    <property type="evidence" value="ECO:0007669"/>
    <property type="project" value="InterPro"/>
</dbReference>
<dbReference type="SUPFAM" id="SSF161098">
    <property type="entry name" value="MetI-like"/>
    <property type="match status" value="1"/>
</dbReference>
<evidence type="ECO:0000256" key="8">
    <source>
        <dbReference type="RuleBase" id="RU363032"/>
    </source>
</evidence>
<protein>
    <recommendedName>
        <fullName evidence="9">Phosphate transport system permease protein</fullName>
    </recommendedName>
</protein>
<evidence type="ECO:0000313" key="11">
    <source>
        <dbReference type="EMBL" id="QHT62296.1"/>
    </source>
</evidence>
<evidence type="ECO:0000256" key="1">
    <source>
        <dbReference type="ARBA" id="ARBA00004651"/>
    </source>
</evidence>
<accession>A0A6C0FYW5</accession>
<comment type="caution">
    <text evidence="9">Lacks conserved residue(s) required for the propagation of feature annotation.</text>
</comment>
<dbReference type="InterPro" id="IPR011864">
    <property type="entry name" value="Phosphate_PstC"/>
</dbReference>
<dbReference type="EMBL" id="CP048209">
    <property type="protein sequence ID" value="QHT62296.1"/>
    <property type="molecule type" value="Genomic_DNA"/>
</dbReference>
<dbReference type="AlphaFoldDB" id="A0A6C0FYW5"/>
<comment type="subcellular location">
    <subcellularLocation>
        <location evidence="1 8">Cell membrane</location>
        <topology evidence="1 8">Multi-pass membrane protein</topology>
    </subcellularLocation>
</comment>
<dbReference type="PROSITE" id="PS50928">
    <property type="entry name" value="ABC_TM1"/>
    <property type="match status" value="1"/>
</dbReference>
<feature type="transmembrane region" description="Helical" evidence="8">
    <location>
        <begin position="286"/>
        <end position="308"/>
    </location>
</feature>
<dbReference type="Gene3D" id="1.10.3720.10">
    <property type="entry name" value="MetI-like"/>
    <property type="match status" value="1"/>
</dbReference>
<feature type="domain" description="ABC transmembrane type-1" evidence="10">
    <location>
        <begin position="95"/>
        <end position="305"/>
    </location>
</feature>
<keyword evidence="4 9" id="KW-1003">Cell membrane</keyword>
<evidence type="ECO:0000256" key="2">
    <source>
        <dbReference type="ARBA" id="ARBA00007069"/>
    </source>
</evidence>
<comment type="similarity">
    <text evidence="2 9">Belongs to the binding-protein-dependent transport system permease family. CysTW subfamily.</text>
</comment>
<dbReference type="InterPro" id="IPR035906">
    <property type="entry name" value="MetI-like_sf"/>
</dbReference>
<dbReference type="NCBIfam" id="TIGR02138">
    <property type="entry name" value="phosphate_pstC"/>
    <property type="match status" value="1"/>
</dbReference>
<dbReference type="RefSeq" id="WP_162358729.1">
    <property type="nucleotide sequence ID" value="NZ_CP048209.1"/>
</dbReference>
<feature type="transmembrane region" description="Helical" evidence="8">
    <location>
        <begin position="36"/>
        <end position="57"/>
    </location>
</feature>
<evidence type="ECO:0000256" key="9">
    <source>
        <dbReference type="RuleBase" id="RU363054"/>
    </source>
</evidence>
<feature type="transmembrane region" description="Helical" evidence="8">
    <location>
        <begin position="168"/>
        <end position="193"/>
    </location>
</feature>
<dbReference type="Proteomes" id="UP000476064">
    <property type="component" value="Chromosome"/>
</dbReference>
<keyword evidence="9" id="KW-0592">Phosphate transport</keyword>
<proteinExistence type="inferred from homology"/>
<feature type="transmembrane region" description="Helical" evidence="8">
    <location>
        <begin position="92"/>
        <end position="119"/>
    </location>
</feature>
<evidence type="ECO:0000256" key="6">
    <source>
        <dbReference type="ARBA" id="ARBA00022989"/>
    </source>
</evidence>
<evidence type="ECO:0000256" key="3">
    <source>
        <dbReference type="ARBA" id="ARBA00022448"/>
    </source>
</evidence>
<keyword evidence="5 8" id="KW-0812">Transmembrane</keyword>
<reference evidence="11 12" key="1">
    <citation type="submission" date="2020-01" db="EMBL/GenBank/DDBJ databases">
        <title>Paenibacillus sp. nov., isolated from tomato rhizosphere.</title>
        <authorList>
            <person name="Weon H.-Y."/>
            <person name="Lee S.A."/>
        </authorList>
    </citation>
    <scope>NUCLEOTIDE SEQUENCE [LARGE SCALE GENOMIC DNA]</scope>
    <source>
        <strain evidence="11 12">12200R-189</strain>
    </source>
</reference>
<dbReference type="InterPro" id="IPR051124">
    <property type="entry name" value="Phosphate_Transport_Permease"/>
</dbReference>
<evidence type="ECO:0000256" key="5">
    <source>
        <dbReference type="ARBA" id="ARBA00022692"/>
    </source>
</evidence>
<comment type="function">
    <text evidence="9">Part of the binding-protein-dependent transport system for phosphate; probably responsible for the translocation of the substrate across the membrane.</text>
</comment>